<dbReference type="EMBL" id="RHHR01000076">
    <property type="protein sequence ID" value="RNB65231.1"/>
    <property type="molecule type" value="Genomic_DNA"/>
</dbReference>
<keyword evidence="2" id="KW-1185">Reference proteome</keyword>
<dbReference type="OrthoDB" id="2679432at2"/>
<dbReference type="RefSeq" id="WP_122911373.1">
    <property type="nucleotide sequence ID" value="NZ_CBCSBE010000042.1"/>
</dbReference>
<dbReference type="AlphaFoldDB" id="A0A3M8BPA1"/>
<organism evidence="1 2">
    <name type="scientific">Brevibacillus invocatus</name>
    <dbReference type="NCBI Taxonomy" id="173959"/>
    <lineage>
        <taxon>Bacteria</taxon>
        <taxon>Bacillati</taxon>
        <taxon>Bacillota</taxon>
        <taxon>Bacilli</taxon>
        <taxon>Bacillales</taxon>
        <taxon>Paenibacillaceae</taxon>
        <taxon>Brevibacillus</taxon>
    </lineage>
</organism>
<protein>
    <submittedName>
        <fullName evidence="1">Uncharacterized protein</fullName>
    </submittedName>
</protein>
<dbReference type="Proteomes" id="UP000282028">
    <property type="component" value="Unassembled WGS sequence"/>
</dbReference>
<reference evidence="1 2" key="1">
    <citation type="submission" date="2018-10" db="EMBL/GenBank/DDBJ databases">
        <title>Phylogenomics of Brevibacillus.</title>
        <authorList>
            <person name="Dunlap C."/>
        </authorList>
    </citation>
    <scope>NUCLEOTIDE SEQUENCE [LARGE SCALE GENOMIC DNA]</scope>
    <source>
        <strain evidence="1 2">JCM 12215</strain>
    </source>
</reference>
<comment type="caution">
    <text evidence="1">The sequence shown here is derived from an EMBL/GenBank/DDBJ whole genome shotgun (WGS) entry which is preliminary data.</text>
</comment>
<sequence length="96" mass="11379">MQNHVKADMPYQVEIDATAHAWRMPFVWVFEKLFRAGDAVRLGKTTLYVKDVRGSVIHQEYYGKSRKAAWYRQLEIEQKMKELNATEFEKWLKGGK</sequence>
<proteinExistence type="predicted"/>
<evidence type="ECO:0000313" key="1">
    <source>
        <dbReference type="EMBL" id="RNB65231.1"/>
    </source>
</evidence>
<evidence type="ECO:0000313" key="2">
    <source>
        <dbReference type="Proteomes" id="UP000282028"/>
    </source>
</evidence>
<gene>
    <name evidence="1" type="ORF">EDM52_23755</name>
</gene>
<name>A0A3M8BPA1_9BACL</name>
<accession>A0A3M8BPA1</accession>